<reference evidence="2 3" key="1">
    <citation type="journal article" date="2012" name="Stand. Genomic Sci.">
        <title>Genome sequence of the orange-pigmented seawater bacterium Owenweeksia hongkongensis type strain (UST20020801(T)).</title>
        <authorList>
            <person name="Riedel T."/>
            <person name="Held B."/>
            <person name="Nolan M."/>
            <person name="Lucas S."/>
            <person name="Lapidus A."/>
            <person name="Tice H."/>
            <person name="Del Rio T.G."/>
            <person name="Cheng J.F."/>
            <person name="Han C."/>
            <person name="Tapia R."/>
            <person name="Goodwin L.A."/>
            <person name="Pitluck S."/>
            <person name="Liolios K."/>
            <person name="Mavromatis K."/>
            <person name="Pagani I."/>
            <person name="Ivanova N."/>
            <person name="Mikhailova N."/>
            <person name="Pati A."/>
            <person name="Chen A."/>
            <person name="Palaniappan K."/>
            <person name="Rohde M."/>
            <person name="Tindall B.J."/>
            <person name="Detter J.C."/>
            <person name="Goker M."/>
            <person name="Woyke T."/>
            <person name="Bristow J."/>
            <person name="Eisen J.A."/>
            <person name="Markowitz V."/>
            <person name="Hugenholtz P."/>
            <person name="Klenk H.P."/>
            <person name="Kyrpides N.C."/>
        </authorList>
    </citation>
    <scope>NUCLEOTIDE SEQUENCE</scope>
    <source>
        <strain evidence="3">DSM 17368 / JCM 12287 / NRRL B-23963</strain>
    </source>
</reference>
<keyword evidence="2" id="KW-0378">Hydrolase</keyword>
<dbReference type="RefSeq" id="WP_014201953.1">
    <property type="nucleotide sequence ID" value="NC_016599.1"/>
</dbReference>
<name>G8QZG9_OWEHD</name>
<dbReference type="STRING" id="926562.Oweho_1608"/>
<evidence type="ECO:0000313" key="3">
    <source>
        <dbReference type="Proteomes" id="UP000005631"/>
    </source>
</evidence>
<organism evidence="2 3">
    <name type="scientific">Owenweeksia hongkongensis (strain DSM 17368 / CIP 108786 / JCM 12287 / NRRL B-23963 / UST20020801)</name>
    <dbReference type="NCBI Taxonomy" id="926562"/>
    <lineage>
        <taxon>Bacteria</taxon>
        <taxon>Pseudomonadati</taxon>
        <taxon>Bacteroidota</taxon>
        <taxon>Flavobacteriia</taxon>
        <taxon>Flavobacteriales</taxon>
        <taxon>Owenweeksiaceae</taxon>
        <taxon>Owenweeksia</taxon>
    </lineage>
</organism>
<protein>
    <submittedName>
        <fullName evidence="2">Periplasmic protease</fullName>
    </submittedName>
</protein>
<dbReference type="GO" id="GO:0030288">
    <property type="term" value="C:outer membrane-bounded periplasmic space"/>
    <property type="evidence" value="ECO:0007669"/>
    <property type="project" value="TreeGrafter"/>
</dbReference>
<dbReference type="InterPro" id="IPR036034">
    <property type="entry name" value="PDZ_sf"/>
</dbReference>
<dbReference type="PATRIC" id="fig|926562.3.peg.1609"/>
<dbReference type="Pfam" id="PF17816">
    <property type="entry name" value="PDZ_4"/>
    <property type="match status" value="1"/>
</dbReference>
<dbReference type="OrthoDB" id="5480566at2"/>
<evidence type="ECO:0000259" key="1">
    <source>
        <dbReference type="SMART" id="SM00245"/>
    </source>
</evidence>
<dbReference type="Gene3D" id="3.90.226.10">
    <property type="entry name" value="2-enoyl-CoA Hydratase, Chain A, domain 1"/>
    <property type="match status" value="1"/>
</dbReference>
<dbReference type="HOGENOM" id="CLU_032380_0_0_10"/>
<dbReference type="Pfam" id="PF03572">
    <property type="entry name" value="Peptidase_S41"/>
    <property type="match status" value="1"/>
</dbReference>
<dbReference type="KEGG" id="oho:Oweho_1608"/>
<feature type="domain" description="Tail specific protease" evidence="1">
    <location>
        <begin position="121"/>
        <end position="347"/>
    </location>
</feature>
<dbReference type="PANTHER" id="PTHR32060">
    <property type="entry name" value="TAIL-SPECIFIC PROTEASE"/>
    <property type="match status" value="1"/>
</dbReference>
<keyword evidence="3" id="KW-1185">Reference proteome</keyword>
<dbReference type="GO" id="GO:0004175">
    <property type="term" value="F:endopeptidase activity"/>
    <property type="evidence" value="ECO:0007669"/>
    <property type="project" value="TreeGrafter"/>
</dbReference>
<dbReference type="Proteomes" id="UP000005631">
    <property type="component" value="Chromosome"/>
</dbReference>
<dbReference type="InterPro" id="IPR041126">
    <property type="entry name" value="CPAF_PDZ"/>
</dbReference>
<proteinExistence type="predicted"/>
<dbReference type="InterPro" id="IPR029045">
    <property type="entry name" value="ClpP/crotonase-like_dom_sf"/>
</dbReference>
<gene>
    <name evidence="2" type="ordered locus">Oweho_1608</name>
</gene>
<dbReference type="SMART" id="SM00245">
    <property type="entry name" value="TSPc"/>
    <property type="match status" value="1"/>
</dbReference>
<evidence type="ECO:0000313" key="2">
    <source>
        <dbReference type="EMBL" id="AEV32597.1"/>
    </source>
</evidence>
<dbReference type="GO" id="GO:0006508">
    <property type="term" value="P:proteolysis"/>
    <property type="evidence" value="ECO:0007669"/>
    <property type="project" value="UniProtKB-KW"/>
</dbReference>
<keyword evidence="2" id="KW-0645">Protease</keyword>
<sequence>MSNEGHFNVGDWEDTVHYGFLKNNYRYFPFSIKMVDGRVFIWDNYSNDSSLKRGDEIISINGNSIQSIIGRMYKCISSDGNIENNLRVRLQSGFAWMYYLFEAQPEFFDLAVIKFSSQTKTKVNVEALTRSQMGSNFSSRNETKKGSEPEKKGELYDLSFQDSVAFLVLKTFDWKVVEDGKYDAKKLYKKLFTQIKENGAEVLVIDLRDNTGGRNEFAMEMIPYIIKGNDQGEVYKTSISWKVKSKTYKMPKRSRLAFDGKIFTLTNAWTYSAGASLARYLAEYGGAFSVGSETGSRYEGFAAGSKQAVNLPSSGIKVGIPRYVYVFPNSKKEIPSNRGLIPDFPTYPTLGTYMDEIDLEMQKVINLIKDCATCHL</sequence>
<dbReference type="PANTHER" id="PTHR32060:SF30">
    <property type="entry name" value="CARBOXY-TERMINAL PROCESSING PROTEASE CTPA"/>
    <property type="match status" value="1"/>
</dbReference>
<accession>G8QZG9</accession>
<dbReference type="Gene3D" id="2.30.42.10">
    <property type="match status" value="1"/>
</dbReference>
<dbReference type="SUPFAM" id="SSF52096">
    <property type="entry name" value="ClpP/crotonase"/>
    <property type="match status" value="1"/>
</dbReference>
<dbReference type="InterPro" id="IPR005151">
    <property type="entry name" value="Tail-specific_protease"/>
</dbReference>
<dbReference type="eggNOG" id="COG0793">
    <property type="taxonomic scope" value="Bacteria"/>
</dbReference>
<dbReference type="EMBL" id="CP003156">
    <property type="protein sequence ID" value="AEV32597.1"/>
    <property type="molecule type" value="Genomic_DNA"/>
</dbReference>
<dbReference type="AlphaFoldDB" id="G8QZG9"/>
<dbReference type="GO" id="GO:0008236">
    <property type="term" value="F:serine-type peptidase activity"/>
    <property type="evidence" value="ECO:0007669"/>
    <property type="project" value="InterPro"/>
</dbReference>
<dbReference type="GO" id="GO:0007165">
    <property type="term" value="P:signal transduction"/>
    <property type="evidence" value="ECO:0007669"/>
    <property type="project" value="TreeGrafter"/>
</dbReference>